<dbReference type="SMART" id="SM00248">
    <property type="entry name" value="ANK"/>
    <property type="match status" value="3"/>
</dbReference>
<accession>A0A7J6UPP5</accession>
<gene>
    <name evidence="2" type="ORF">FOZ63_006252</name>
</gene>
<proteinExistence type="predicted"/>
<evidence type="ECO:0000256" key="1">
    <source>
        <dbReference type="SAM" id="MobiDB-lite"/>
    </source>
</evidence>
<dbReference type="InterPro" id="IPR002110">
    <property type="entry name" value="Ankyrin_rpt"/>
</dbReference>
<feature type="region of interest" description="Disordered" evidence="1">
    <location>
        <begin position="58"/>
        <end position="168"/>
    </location>
</feature>
<feature type="compositionally biased region" description="Pro residues" evidence="1">
    <location>
        <begin position="274"/>
        <end position="288"/>
    </location>
</feature>
<name>A0A7J6UPP5_PEROL</name>
<feature type="compositionally biased region" description="Basic residues" evidence="1">
    <location>
        <begin position="745"/>
        <end position="758"/>
    </location>
</feature>
<dbReference type="EMBL" id="JABANO010000418">
    <property type="protein sequence ID" value="KAF4759235.1"/>
    <property type="molecule type" value="Genomic_DNA"/>
</dbReference>
<feature type="compositionally biased region" description="Basic and acidic residues" evidence="1">
    <location>
        <begin position="903"/>
        <end position="913"/>
    </location>
</feature>
<feature type="compositionally biased region" description="Low complexity" evidence="1">
    <location>
        <begin position="718"/>
        <end position="732"/>
    </location>
</feature>
<evidence type="ECO:0000313" key="2">
    <source>
        <dbReference type="EMBL" id="KAF4759235.1"/>
    </source>
</evidence>
<feature type="compositionally biased region" description="Polar residues" evidence="1">
    <location>
        <begin position="83"/>
        <end position="94"/>
    </location>
</feature>
<feature type="compositionally biased region" description="Pro residues" evidence="1">
    <location>
        <begin position="440"/>
        <end position="452"/>
    </location>
</feature>
<feature type="compositionally biased region" description="Basic and acidic residues" evidence="1">
    <location>
        <begin position="369"/>
        <end position="382"/>
    </location>
</feature>
<feature type="region of interest" description="Disordered" evidence="1">
    <location>
        <begin position="205"/>
        <end position="493"/>
    </location>
</feature>
<protein>
    <submittedName>
        <fullName evidence="2">Uncharacterized protein</fullName>
    </submittedName>
</protein>
<organism evidence="2 3">
    <name type="scientific">Perkinsus olseni</name>
    <name type="common">Perkinsus atlanticus</name>
    <dbReference type="NCBI Taxonomy" id="32597"/>
    <lineage>
        <taxon>Eukaryota</taxon>
        <taxon>Sar</taxon>
        <taxon>Alveolata</taxon>
        <taxon>Perkinsozoa</taxon>
        <taxon>Perkinsea</taxon>
        <taxon>Perkinsida</taxon>
        <taxon>Perkinsidae</taxon>
        <taxon>Perkinsus</taxon>
    </lineage>
</organism>
<feature type="region of interest" description="Disordered" evidence="1">
    <location>
        <begin position="875"/>
        <end position="931"/>
    </location>
</feature>
<comment type="caution">
    <text evidence="2">The sequence shown here is derived from an EMBL/GenBank/DDBJ whole genome shotgun (WGS) entry which is preliminary data.</text>
</comment>
<feature type="compositionally biased region" description="Low complexity" evidence="1">
    <location>
        <begin position="416"/>
        <end position="425"/>
    </location>
</feature>
<feature type="region of interest" description="Disordered" evidence="1">
    <location>
        <begin position="1258"/>
        <end position="1308"/>
    </location>
</feature>
<sequence length="1612" mass="172812">ASFGALYAPSMYESRPPLPQLMAPPSMPMRPMTPPMEYALPPPTPMLALPAYPYDGQPVYWDDPYGRPDSPPEVALPRPLTPRTASASFLNQELSPLPVWQGEAEGESGVKEGDEDDRERAAASAEAHGDEVVESWGNNRGGENEDAQPENPPPPSTSNINRKVASLMSSGRKGLAALGESFTSHKKEMFDALWSRSGRDKVVSLPLTDGHAKGEGRQLTLTPTQDREPTDGGGALGKTKGPPLSKDTLIASRVSTGEGEADDSPFGRQRAPSVLPPPPQPLQPPHPPDNVNEDAGHPAGEEPSAGSVESKALLSVPGGPEDGVPSTKTEAPAEQEHATLSSAAEEADEPVPAATVNDTLEAPEQQEEGLDKDPLEQTHRSVESLLLSNPLPRRPSGEVPPPDETIALSPPVSLPGGVETSVEVEGGADGGTTPSSQVAPPSPGRKAPPPPLLVGEKSQEVPEPDPLDLSATSSLLKYEPAESPPKSPKGKFSLGRMAESNRAAGILGNLERSAPSTPRRAALPSPTSARSRSSGSQPPAAALPHGGPGPLAGSPVEALVGSLPHHPIVRDFYPCIIARLVPLAPCPLPNAVRATTKWHSVVNQAVIDLAAVGKSTMAGGEPKSNGGRSSACLPSNLPVRAYRRVRSAITRARDGLPELRRRMDGCRSSSRETWEGVKTRMKYLRHGPPLKTSTGVGTEPRPCRDAVVMAAAPTEDGSPSVESLSSALLSVPSKRDEPESSLPVRRSHGTARYQRGKRFSATQEGGGAAGRNGRSQSTKVDRLVQTDEAVDESKQSYAALVDAYCSYKVEVTARILALGDKWAWEAGRLVLGRVWSAWTRWCMATEIERLNEGLRVRARQEEDLHATVEQLRRKLAERHERNGTPRPTTPRGLPQKPLSVGARELESPARSRPESPPSVGSLPAPQRGQHPLTLRRTSGVELYQGPVFVPASPRRAPVGVPRPLPAMVDASQVPWAASLDSTVNRDRTDDKPLTVESMRGTTAAFRSTDASIDRRQIGQSTTRLASSFESGVSDRATASTKSQPLDHAAHPYSFNDLLVRKVLERGREVSDRSRVKAEDFKQKLSLNPSAEGSRVLGTAEPKLRIENSAGKGMWLRGAWTAAPSSPSAGQGVQGRQEQERRVGMGKKATGKKKGKKKTKQATKTYALTPAQQVAAREAAEARLKQLVVSCTAQHDDDADTAELTSEVARLCQAFNISVNLRTRALRRWTLLQVAVRNGNLPLVRLMIEQLEGDASLRDDGASLSGQQQEALPRPKSSAKGKDAKGKEAAKKGKGDAKKGSGGKDAKAQEREELIRRLYRPPPPAASGGNCLHIAIEYNHIEVLKYLIHKALEAAKLGMLDAKTLAGRKQSPLVMASALGRVGAVKLLVDTCRDHTDATTVDSLGRSAAWASSHLRPPPVDCRYSIGRGWEGMLPELAKHSDIRALFSDQALTDGSSMHAIKRAAMDDHVEPKSQVRQLEALTGDTRPQLSTVIGDMALRCGAPDLLRPVELPNLGTRRVVSAGHRRHQLSLLRHILSSDGKSTPENQTALHFLCGAELPSEETPREVGGDDENEEEDRPPTLALAAVPRLRGAFSYAAYMARHRHLIEAVEL</sequence>
<reference evidence="2 3" key="1">
    <citation type="submission" date="2020-04" db="EMBL/GenBank/DDBJ databases">
        <title>Perkinsus olseni comparative genomics.</title>
        <authorList>
            <person name="Bogema D.R."/>
        </authorList>
    </citation>
    <scope>NUCLEOTIDE SEQUENCE [LARGE SCALE GENOMIC DNA]</scope>
    <source>
        <strain evidence="2 3">ATCC PRA-207</strain>
    </source>
</reference>
<dbReference type="Proteomes" id="UP000553632">
    <property type="component" value="Unassembled WGS sequence"/>
</dbReference>
<dbReference type="Pfam" id="PF00023">
    <property type="entry name" value="Ank"/>
    <property type="match status" value="1"/>
</dbReference>
<feature type="compositionally biased region" description="Basic and acidic residues" evidence="1">
    <location>
        <begin position="1279"/>
        <end position="1308"/>
    </location>
</feature>
<feature type="region of interest" description="Disordered" evidence="1">
    <location>
        <begin position="1"/>
        <end position="26"/>
    </location>
</feature>
<feature type="region of interest" description="Disordered" evidence="1">
    <location>
        <begin position="1120"/>
        <end position="1164"/>
    </location>
</feature>
<feature type="compositionally biased region" description="Basic residues" evidence="1">
    <location>
        <begin position="1148"/>
        <end position="1160"/>
    </location>
</feature>
<feature type="non-terminal residue" evidence="2">
    <location>
        <position position="1612"/>
    </location>
</feature>
<evidence type="ECO:0000313" key="3">
    <source>
        <dbReference type="Proteomes" id="UP000553632"/>
    </source>
</evidence>
<feature type="region of interest" description="Disordered" evidence="1">
    <location>
        <begin position="1555"/>
        <end position="1583"/>
    </location>
</feature>
<keyword evidence="3" id="KW-1185">Reference proteome</keyword>
<dbReference type="SUPFAM" id="SSF48403">
    <property type="entry name" value="Ankyrin repeat"/>
    <property type="match status" value="1"/>
</dbReference>
<feature type="region of interest" description="Disordered" evidence="1">
    <location>
        <begin position="506"/>
        <end position="550"/>
    </location>
</feature>
<dbReference type="InterPro" id="IPR036770">
    <property type="entry name" value="Ankyrin_rpt-contain_sf"/>
</dbReference>
<feature type="compositionally biased region" description="Low complexity" evidence="1">
    <location>
        <begin position="518"/>
        <end position="550"/>
    </location>
</feature>
<feature type="region of interest" description="Disordered" evidence="1">
    <location>
        <begin position="712"/>
        <end position="780"/>
    </location>
</feature>
<dbReference type="Gene3D" id="1.25.40.20">
    <property type="entry name" value="Ankyrin repeat-containing domain"/>
    <property type="match status" value="1"/>
</dbReference>